<feature type="domain" description="Ig-like" evidence="3">
    <location>
        <begin position="24"/>
        <end position="123"/>
    </location>
</feature>
<protein>
    <recommendedName>
        <fullName evidence="3">Ig-like domain-containing protein</fullName>
    </recommendedName>
</protein>
<dbReference type="GO" id="GO:0007159">
    <property type="term" value="P:leukocyte cell-cell adhesion"/>
    <property type="evidence" value="ECO:0007669"/>
    <property type="project" value="TreeGrafter"/>
</dbReference>
<evidence type="ECO:0000256" key="1">
    <source>
        <dbReference type="SAM" id="Phobius"/>
    </source>
</evidence>
<gene>
    <name evidence="4" type="ORF">ANANG_G00053170</name>
</gene>
<keyword evidence="2" id="KW-0732">Signal</keyword>
<comment type="caution">
    <text evidence="4">The sequence shown here is derived from an EMBL/GenBank/DDBJ whole genome shotgun (WGS) entry which is preliminary data.</text>
</comment>
<dbReference type="GO" id="GO:0005886">
    <property type="term" value="C:plasma membrane"/>
    <property type="evidence" value="ECO:0007669"/>
    <property type="project" value="TreeGrafter"/>
</dbReference>
<dbReference type="GO" id="GO:0009986">
    <property type="term" value="C:cell surface"/>
    <property type="evidence" value="ECO:0007669"/>
    <property type="project" value="TreeGrafter"/>
</dbReference>
<dbReference type="InterPro" id="IPR036179">
    <property type="entry name" value="Ig-like_dom_sf"/>
</dbReference>
<evidence type="ECO:0000256" key="2">
    <source>
        <dbReference type="SAM" id="SignalP"/>
    </source>
</evidence>
<dbReference type="InterPro" id="IPR042625">
    <property type="entry name" value="JAM2"/>
</dbReference>
<dbReference type="AlphaFoldDB" id="A0A9D3S1U6"/>
<keyword evidence="5" id="KW-1185">Reference proteome</keyword>
<sequence length="299" mass="33205">MKRTEPLLLISALLLLLQSQFCFPVTVSSPKPKVEIHENEDAVLPCVFKTEKDSHPRIEWKKKGKDISYVYFNGTFRGSFAGRAKMEGATVTLYRATLRDSGEYRCEVSASMDSNTLGEAEVSLKVLGTVCLAPHTPLCEIPSSALTGAVVEMRCEDRLSFPPATYRWYKDNRPLSSTRQANLTYTLDTQSGKLYFRAVSQADSGQYRCEASNGVGAPKSCEGKHLQIDMYDMNMMIIITVAAGGLLLLSVSVLGVCCCCWRRRCKHQKGKGSSDTPHQCSSSSLPNPQYYRHTQSFVL</sequence>
<dbReference type="PROSITE" id="PS50835">
    <property type="entry name" value="IG_LIKE"/>
    <property type="match status" value="2"/>
</dbReference>
<dbReference type="InterPro" id="IPR003598">
    <property type="entry name" value="Ig_sub2"/>
</dbReference>
<organism evidence="4 5">
    <name type="scientific">Anguilla anguilla</name>
    <name type="common">European freshwater eel</name>
    <name type="synonym">Muraena anguilla</name>
    <dbReference type="NCBI Taxonomy" id="7936"/>
    <lineage>
        <taxon>Eukaryota</taxon>
        <taxon>Metazoa</taxon>
        <taxon>Chordata</taxon>
        <taxon>Craniata</taxon>
        <taxon>Vertebrata</taxon>
        <taxon>Euteleostomi</taxon>
        <taxon>Actinopterygii</taxon>
        <taxon>Neopterygii</taxon>
        <taxon>Teleostei</taxon>
        <taxon>Anguilliformes</taxon>
        <taxon>Anguillidae</taxon>
        <taxon>Anguilla</taxon>
    </lineage>
</organism>
<evidence type="ECO:0000313" key="5">
    <source>
        <dbReference type="Proteomes" id="UP001044222"/>
    </source>
</evidence>
<dbReference type="Pfam" id="PF13927">
    <property type="entry name" value="Ig_3"/>
    <property type="match status" value="2"/>
</dbReference>
<dbReference type="SUPFAM" id="SSF48726">
    <property type="entry name" value="Immunoglobulin"/>
    <property type="match status" value="2"/>
</dbReference>
<dbReference type="PANTHER" id="PTHR44663:SF1">
    <property type="entry name" value="JUNCTIONAL ADHESION MOLECULE 2 PRECURSOR"/>
    <property type="match status" value="1"/>
</dbReference>
<dbReference type="SMART" id="SM00409">
    <property type="entry name" value="IG"/>
    <property type="match status" value="2"/>
</dbReference>
<dbReference type="InterPro" id="IPR013783">
    <property type="entry name" value="Ig-like_fold"/>
</dbReference>
<keyword evidence="1" id="KW-0472">Membrane</keyword>
<feature type="transmembrane region" description="Helical" evidence="1">
    <location>
        <begin position="235"/>
        <end position="261"/>
    </location>
</feature>
<dbReference type="PANTHER" id="PTHR44663">
    <property type="entry name" value="JUNCTIONAL ADHESION MOLECULE B"/>
    <property type="match status" value="1"/>
</dbReference>
<feature type="domain" description="Ig-like" evidence="3">
    <location>
        <begin position="134"/>
        <end position="227"/>
    </location>
</feature>
<dbReference type="SMART" id="SM00408">
    <property type="entry name" value="IGc2"/>
    <property type="match status" value="2"/>
</dbReference>
<feature type="chain" id="PRO_5039021368" description="Ig-like domain-containing protein" evidence="2">
    <location>
        <begin position="23"/>
        <end position="299"/>
    </location>
</feature>
<name>A0A9D3S1U6_ANGAN</name>
<evidence type="ECO:0000259" key="3">
    <source>
        <dbReference type="PROSITE" id="PS50835"/>
    </source>
</evidence>
<dbReference type="GO" id="GO:0098636">
    <property type="term" value="C:protein complex involved in cell adhesion"/>
    <property type="evidence" value="ECO:0007669"/>
    <property type="project" value="TreeGrafter"/>
</dbReference>
<keyword evidence="1" id="KW-1133">Transmembrane helix</keyword>
<proteinExistence type="predicted"/>
<reference evidence="4" key="1">
    <citation type="submission" date="2021-01" db="EMBL/GenBank/DDBJ databases">
        <title>A chromosome-scale assembly of European eel, Anguilla anguilla.</title>
        <authorList>
            <person name="Henkel C."/>
            <person name="Jong-Raadsen S.A."/>
            <person name="Dufour S."/>
            <person name="Weltzien F.-A."/>
            <person name="Palstra A.P."/>
            <person name="Pelster B."/>
            <person name="Spaink H.P."/>
            <person name="Van Den Thillart G.E."/>
            <person name="Jansen H."/>
            <person name="Zahm M."/>
            <person name="Klopp C."/>
            <person name="Cedric C."/>
            <person name="Louis A."/>
            <person name="Berthelot C."/>
            <person name="Parey E."/>
            <person name="Roest Crollius H."/>
            <person name="Montfort J."/>
            <person name="Robinson-Rechavi M."/>
            <person name="Bucao C."/>
            <person name="Bouchez O."/>
            <person name="Gislard M."/>
            <person name="Lluch J."/>
            <person name="Milhes M."/>
            <person name="Lampietro C."/>
            <person name="Lopez Roques C."/>
            <person name="Donnadieu C."/>
            <person name="Braasch I."/>
            <person name="Desvignes T."/>
            <person name="Postlethwait J."/>
            <person name="Bobe J."/>
            <person name="Guiguen Y."/>
            <person name="Dirks R."/>
        </authorList>
    </citation>
    <scope>NUCLEOTIDE SEQUENCE</scope>
    <source>
        <strain evidence="4">Tag_6206</strain>
        <tissue evidence="4">Liver</tissue>
    </source>
</reference>
<dbReference type="Proteomes" id="UP001044222">
    <property type="component" value="Unassembled WGS sequence"/>
</dbReference>
<dbReference type="Gene3D" id="2.60.40.10">
    <property type="entry name" value="Immunoglobulins"/>
    <property type="match status" value="2"/>
</dbReference>
<accession>A0A9D3S1U6</accession>
<evidence type="ECO:0000313" key="4">
    <source>
        <dbReference type="EMBL" id="KAG5851580.1"/>
    </source>
</evidence>
<dbReference type="EMBL" id="JAFIRN010000003">
    <property type="protein sequence ID" value="KAG5851580.1"/>
    <property type="molecule type" value="Genomic_DNA"/>
</dbReference>
<dbReference type="InterPro" id="IPR007110">
    <property type="entry name" value="Ig-like_dom"/>
</dbReference>
<dbReference type="InterPro" id="IPR003599">
    <property type="entry name" value="Ig_sub"/>
</dbReference>
<dbReference type="GO" id="GO:0070160">
    <property type="term" value="C:tight junction"/>
    <property type="evidence" value="ECO:0007669"/>
    <property type="project" value="TreeGrafter"/>
</dbReference>
<keyword evidence="1" id="KW-0812">Transmembrane</keyword>
<feature type="signal peptide" evidence="2">
    <location>
        <begin position="1"/>
        <end position="22"/>
    </location>
</feature>